<keyword evidence="8 10" id="KW-0456">Lyase</keyword>
<dbReference type="KEGG" id="mcha:111014276"/>
<gene>
    <name evidence="13" type="primary">LOC111014276</name>
</gene>
<dbReference type="Proteomes" id="UP000504603">
    <property type="component" value="Unplaced"/>
</dbReference>
<evidence type="ECO:0000256" key="5">
    <source>
        <dbReference type="ARBA" id="ARBA00012925"/>
    </source>
</evidence>
<keyword evidence="12" id="KW-1185">Reference proteome</keyword>
<organism evidence="12 13">
    <name type="scientific">Momordica charantia</name>
    <name type="common">Bitter gourd</name>
    <name type="synonym">Balsam pear</name>
    <dbReference type="NCBI Taxonomy" id="3673"/>
    <lineage>
        <taxon>Eukaryota</taxon>
        <taxon>Viridiplantae</taxon>
        <taxon>Streptophyta</taxon>
        <taxon>Embryophyta</taxon>
        <taxon>Tracheophyta</taxon>
        <taxon>Spermatophyta</taxon>
        <taxon>Magnoliopsida</taxon>
        <taxon>eudicotyledons</taxon>
        <taxon>Gunneridae</taxon>
        <taxon>Pentapetalae</taxon>
        <taxon>rosids</taxon>
        <taxon>fabids</taxon>
        <taxon>Cucurbitales</taxon>
        <taxon>Cucurbitaceae</taxon>
        <taxon>Momordiceae</taxon>
        <taxon>Momordica</taxon>
    </lineage>
</organism>
<evidence type="ECO:0000256" key="6">
    <source>
        <dbReference type="ARBA" id="ARBA00022723"/>
    </source>
</evidence>
<dbReference type="GO" id="GO:0006730">
    <property type="term" value="P:one-carbon metabolic process"/>
    <property type="evidence" value="ECO:0007669"/>
    <property type="project" value="TreeGrafter"/>
</dbReference>
<dbReference type="SMART" id="SM01057">
    <property type="entry name" value="Carb_anhydrase"/>
    <property type="match status" value="1"/>
</dbReference>
<comment type="similarity">
    <text evidence="10">Belongs to the alpha-carbonic anhydrase family.</text>
</comment>
<dbReference type="GO" id="GO:0009570">
    <property type="term" value="C:chloroplast stroma"/>
    <property type="evidence" value="ECO:0007669"/>
    <property type="project" value="UniProtKB-SubCell"/>
</dbReference>
<dbReference type="PANTHER" id="PTHR18952">
    <property type="entry name" value="CARBONIC ANHYDRASE"/>
    <property type="match status" value="1"/>
</dbReference>
<comment type="similarity">
    <text evidence="4">Belongs to the alpha-class carbonic anhydrase family.</text>
</comment>
<dbReference type="AlphaFoldDB" id="A0A6J1CS74"/>
<keyword evidence="6 10" id="KW-0479">Metal-binding</keyword>
<evidence type="ECO:0000256" key="4">
    <source>
        <dbReference type="ARBA" id="ARBA00006365"/>
    </source>
</evidence>
<evidence type="ECO:0000256" key="8">
    <source>
        <dbReference type="ARBA" id="ARBA00023239"/>
    </source>
</evidence>
<dbReference type="Pfam" id="PF00194">
    <property type="entry name" value="Carb_anhydrase"/>
    <property type="match status" value="1"/>
</dbReference>
<comment type="cofactor">
    <cofactor evidence="1 10">
        <name>Zn(2+)</name>
        <dbReference type="ChEBI" id="CHEBI:29105"/>
    </cofactor>
</comment>
<name>A0A6J1CS74_MOMCH</name>
<proteinExistence type="inferred from homology"/>
<dbReference type="SUPFAM" id="SSF51069">
    <property type="entry name" value="Carbonic anhydrase"/>
    <property type="match status" value="1"/>
</dbReference>
<dbReference type="PANTHER" id="PTHR18952:SF208">
    <property type="entry name" value="CARBONIC ANHYDRASE XA-RELATED"/>
    <property type="match status" value="1"/>
</dbReference>
<sequence length="308" mass="34965">MENPREEHQYHHSTLLIFVILCLLSSSISANDESYHVKEEEEFDYIEGSKRGPEHWGNLKQEWTKCKDGTIQSPIPLSKEIAKLNKDLGQLNRSYKPGNATLKKNGHHIAVEWTKNVGSIQINGTNYLLQRCHWHHPSEHIINGERFDLELHMVHVANSSNKLNKMAVVALLFRFGPPNPFISKIADNLKLLDEGNREREVGSLDPLDAINKTDHGQNKNYYTYIGSLTTPPCSEPVIWTVMEQISSVSPAQVSLLRRIVDKGAKMNSRPLQEINHRGVFFYDSSSEAKINSGSKNLYQREIVAVTSN</sequence>
<comment type="function">
    <text evidence="2 10">Reversible hydration of carbon dioxide.</text>
</comment>
<evidence type="ECO:0000259" key="11">
    <source>
        <dbReference type="PROSITE" id="PS51144"/>
    </source>
</evidence>
<evidence type="ECO:0000313" key="13">
    <source>
        <dbReference type="RefSeq" id="XP_022144635.1"/>
    </source>
</evidence>
<evidence type="ECO:0000256" key="7">
    <source>
        <dbReference type="ARBA" id="ARBA00022833"/>
    </source>
</evidence>
<accession>A0A6J1CS74</accession>
<feature type="domain" description="Alpha-carbonic anhydrase" evidence="11">
    <location>
        <begin position="41"/>
        <end position="283"/>
    </location>
</feature>
<evidence type="ECO:0000256" key="10">
    <source>
        <dbReference type="RuleBase" id="RU367011"/>
    </source>
</evidence>
<comment type="catalytic activity">
    <reaction evidence="9 10">
        <text>hydrogencarbonate + H(+) = CO2 + H2O</text>
        <dbReference type="Rhea" id="RHEA:10748"/>
        <dbReference type="ChEBI" id="CHEBI:15377"/>
        <dbReference type="ChEBI" id="CHEBI:15378"/>
        <dbReference type="ChEBI" id="CHEBI:16526"/>
        <dbReference type="ChEBI" id="CHEBI:17544"/>
        <dbReference type="EC" id="4.2.1.1"/>
    </reaction>
</comment>
<dbReference type="GO" id="GO:0008270">
    <property type="term" value="F:zinc ion binding"/>
    <property type="evidence" value="ECO:0007669"/>
    <property type="project" value="UniProtKB-UniRule"/>
</dbReference>
<feature type="chain" id="PRO_5027160118" description="Carbonic anhydrase" evidence="10">
    <location>
        <begin position="31"/>
        <end position="308"/>
    </location>
</feature>
<keyword evidence="10" id="KW-0732">Signal</keyword>
<dbReference type="PROSITE" id="PS51144">
    <property type="entry name" value="ALPHA_CA_2"/>
    <property type="match status" value="1"/>
</dbReference>
<evidence type="ECO:0000256" key="9">
    <source>
        <dbReference type="ARBA" id="ARBA00048348"/>
    </source>
</evidence>
<dbReference type="PROSITE" id="PS00162">
    <property type="entry name" value="ALPHA_CA_1"/>
    <property type="match status" value="1"/>
</dbReference>
<dbReference type="InterPro" id="IPR036398">
    <property type="entry name" value="CA_dom_sf"/>
</dbReference>
<dbReference type="InterPro" id="IPR001148">
    <property type="entry name" value="CA_dom"/>
</dbReference>
<dbReference type="EC" id="4.2.1.1" evidence="5 10"/>
<dbReference type="InterPro" id="IPR023561">
    <property type="entry name" value="Carbonic_anhydrase_a-class"/>
</dbReference>
<evidence type="ECO:0000256" key="1">
    <source>
        <dbReference type="ARBA" id="ARBA00001947"/>
    </source>
</evidence>
<dbReference type="OrthoDB" id="429145at2759"/>
<feature type="signal peptide" evidence="10">
    <location>
        <begin position="1"/>
        <end position="30"/>
    </location>
</feature>
<protein>
    <recommendedName>
        <fullName evidence="5 10">Carbonic anhydrase</fullName>
        <ecNumber evidence="5 10">4.2.1.1</ecNumber>
    </recommendedName>
</protein>
<evidence type="ECO:0000256" key="3">
    <source>
        <dbReference type="ARBA" id="ARBA00004470"/>
    </source>
</evidence>
<reference evidence="13" key="1">
    <citation type="submission" date="2025-08" db="UniProtKB">
        <authorList>
            <consortium name="RefSeq"/>
        </authorList>
    </citation>
    <scope>IDENTIFICATION</scope>
    <source>
        <strain evidence="13">OHB3-1</strain>
    </source>
</reference>
<evidence type="ECO:0000313" key="12">
    <source>
        <dbReference type="Proteomes" id="UP000504603"/>
    </source>
</evidence>
<dbReference type="Gene3D" id="3.10.200.10">
    <property type="entry name" value="Alpha carbonic anhydrase"/>
    <property type="match status" value="1"/>
</dbReference>
<dbReference type="CDD" id="cd03124">
    <property type="entry name" value="alpha_CA_prokaryotic_like"/>
    <property type="match status" value="1"/>
</dbReference>
<dbReference type="GeneID" id="111014276"/>
<dbReference type="GO" id="GO:0004089">
    <property type="term" value="F:carbonate dehydratase activity"/>
    <property type="evidence" value="ECO:0007669"/>
    <property type="project" value="UniProtKB-UniRule"/>
</dbReference>
<dbReference type="InterPro" id="IPR041891">
    <property type="entry name" value="Alpha_CA_prokaryot-like"/>
</dbReference>
<evidence type="ECO:0000256" key="2">
    <source>
        <dbReference type="ARBA" id="ARBA00002904"/>
    </source>
</evidence>
<dbReference type="InterPro" id="IPR018338">
    <property type="entry name" value="Carbonic_anhydrase_a-class_CS"/>
</dbReference>
<keyword evidence="7 10" id="KW-0862">Zinc</keyword>
<comment type="subcellular location">
    <subcellularLocation>
        <location evidence="3">Plastid</location>
        <location evidence="3">Chloroplast stroma</location>
    </subcellularLocation>
</comment>
<dbReference type="RefSeq" id="XP_022144635.1">
    <property type="nucleotide sequence ID" value="XM_022288943.1"/>
</dbReference>